<name>A0AAE3KKP8_9CYAN</name>
<accession>A0AAE3KKP8</accession>
<dbReference type="RefSeq" id="WP_254010565.1">
    <property type="nucleotide sequence ID" value="NZ_JAMZMM010000026.1"/>
</dbReference>
<comment type="caution">
    <text evidence="1">The sequence shown here is derived from an EMBL/GenBank/DDBJ whole genome shotgun (WGS) entry which is preliminary data.</text>
</comment>
<dbReference type="Proteomes" id="UP001204953">
    <property type="component" value="Unassembled WGS sequence"/>
</dbReference>
<evidence type="ECO:0000313" key="2">
    <source>
        <dbReference type="Proteomes" id="UP001204953"/>
    </source>
</evidence>
<dbReference type="AlphaFoldDB" id="A0AAE3KKP8"/>
<gene>
    <name evidence="1" type="ORF">NJ959_04585</name>
</gene>
<protein>
    <submittedName>
        <fullName evidence="1">Uncharacterized protein</fullName>
    </submittedName>
</protein>
<dbReference type="EMBL" id="JAMZMM010000026">
    <property type="protein sequence ID" value="MCP2727755.1"/>
    <property type="molecule type" value="Genomic_DNA"/>
</dbReference>
<proteinExistence type="predicted"/>
<reference evidence="1" key="1">
    <citation type="submission" date="2022-06" db="EMBL/GenBank/DDBJ databases">
        <title>New cyanobacteria of genus Symplocastrum in benthos of Lake Baikal.</title>
        <authorList>
            <person name="Sorokovikova E."/>
            <person name="Tikhonova I."/>
            <person name="Krasnopeev A."/>
            <person name="Evseev P."/>
            <person name="Gladkikh A."/>
            <person name="Belykh O."/>
        </authorList>
    </citation>
    <scope>NUCLEOTIDE SEQUENCE</scope>
    <source>
        <strain evidence="1">BBK-W-15</strain>
    </source>
</reference>
<sequence>MTWCSKSLSPEINRSFLLLKDYQIKRCERDSERLPNQVVRARLLQITKSKGAIATPPDYQIKGCDREGSFQHRHALTQ</sequence>
<evidence type="ECO:0000313" key="1">
    <source>
        <dbReference type="EMBL" id="MCP2727755.1"/>
    </source>
</evidence>
<keyword evidence="2" id="KW-1185">Reference proteome</keyword>
<organism evidence="1 2">
    <name type="scientific">Limnofasciculus baicalensis BBK-W-15</name>
    <dbReference type="NCBI Taxonomy" id="2699891"/>
    <lineage>
        <taxon>Bacteria</taxon>
        <taxon>Bacillati</taxon>
        <taxon>Cyanobacteriota</taxon>
        <taxon>Cyanophyceae</taxon>
        <taxon>Coleofasciculales</taxon>
        <taxon>Coleofasciculaceae</taxon>
        <taxon>Limnofasciculus</taxon>
        <taxon>Limnofasciculus baicalensis</taxon>
    </lineage>
</organism>